<dbReference type="SUPFAM" id="SSF48464">
    <property type="entry name" value="ENTH/VHS domain"/>
    <property type="match status" value="1"/>
</dbReference>
<evidence type="ECO:0000259" key="7">
    <source>
        <dbReference type="PROSITE" id="PS50909"/>
    </source>
</evidence>
<protein>
    <submittedName>
        <fullName evidence="9">Target of Myb protein 1-like isoform X1</fullName>
    </submittedName>
</protein>
<comment type="similarity">
    <text evidence="1 4">Belongs to the TOM1 family.</text>
</comment>
<dbReference type="CDD" id="cd14233">
    <property type="entry name" value="GAT_TOM1_like"/>
    <property type="match status" value="1"/>
</dbReference>
<sequence>MDFLVGSPFSSPVGQRIQRATSPTLQSEDWGLNIEICDIINETEDGPKDAMKAIKKRVVGNKNFREVMLALTVLETCVKNCGHRFHVHVCTREFTEGVLVRTILPKNNPPAVLHDRVLSLIQSWADAFRNAPSLSGVVCVYDDLRRRGLEFPMTDLDALSPIHTPQRSAPDNGTSPPSAEPSVPPQAQTPAPSPAPSQNPQPPPTDGPVSLSPDQRQKLQSDLDLVKGNLTVMTEMLNQSNTAECTASDRELLQQLNGVCKGMQQRVVELIPRLLDEALIGELLVINDDLNNAFIRYDRFERCSAPKKTTATPKEAYQNLIDLSPVSPPSYSSVDNPPVRQPAAEASSNQMSRPVPVEEDEFDMFANTRGSSLAEQRKSVRYEDPRAVEGLAEALDTRLQVTGADSYDSYDQTPHLSVKDDDEWTQAAIECVWMHSEGLMPAPRTGAMSDIEQWLSTETPETGEAEGVTSDDFDKFLQERAKVADHLPRAPKTTNGSSRAPPKTTGKEERSHDHLFTL</sequence>
<name>A0A6P8F6X6_CLUHA</name>
<dbReference type="GO" id="GO:0035091">
    <property type="term" value="F:phosphatidylinositol binding"/>
    <property type="evidence" value="ECO:0007669"/>
    <property type="project" value="InterPro"/>
</dbReference>
<evidence type="ECO:0000256" key="2">
    <source>
        <dbReference type="ARBA" id="ARBA00022448"/>
    </source>
</evidence>
<dbReference type="Gene3D" id="1.25.40.90">
    <property type="match status" value="1"/>
</dbReference>
<feature type="compositionally biased region" description="Polar residues" evidence="5">
    <location>
        <begin position="163"/>
        <end position="177"/>
    </location>
</feature>
<reference evidence="9" key="1">
    <citation type="submission" date="2025-08" db="UniProtKB">
        <authorList>
            <consortium name="RefSeq"/>
        </authorList>
    </citation>
    <scope>IDENTIFICATION</scope>
</reference>
<dbReference type="RefSeq" id="XP_031419826.1">
    <property type="nucleotide sequence ID" value="XM_031563966.2"/>
</dbReference>
<evidence type="ECO:0000256" key="5">
    <source>
        <dbReference type="SAM" id="MobiDB-lite"/>
    </source>
</evidence>
<dbReference type="Pfam" id="PF00790">
    <property type="entry name" value="VHS"/>
    <property type="match status" value="1"/>
</dbReference>
<keyword evidence="2 4" id="KW-0813">Transport</keyword>
<dbReference type="Proteomes" id="UP000515152">
    <property type="component" value="Chromosome 26"/>
</dbReference>
<feature type="compositionally biased region" description="Pro residues" evidence="5">
    <location>
        <begin position="191"/>
        <end position="206"/>
    </location>
</feature>
<feature type="domain" description="GAT" evidence="7">
    <location>
        <begin position="214"/>
        <end position="302"/>
    </location>
</feature>
<gene>
    <name evidence="9" type="primary">LOC105910148</name>
</gene>
<feature type="region of interest" description="Disordered" evidence="5">
    <location>
        <begin position="482"/>
        <end position="518"/>
    </location>
</feature>
<dbReference type="SMART" id="SM00288">
    <property type="entry name" value="VHS"/>
    <property type="match status" value="1"/>
</dbReference>
<dbReference type="GO" id="GO:0005768">
    <property type="term" value="C:endosome"/>
    <property type="evidence" value="ECO:0007669"/>
    <property type="project" value="TreeGrafter"/>
</dbReference>
<dbReference type="GO" id="GO:0030276">
    <property type="term" value="F:clathrin binding"/>
    <property type="evidence" value="ECO:0007669"/>
    <property type="project" value="TreeGrafter"/>
</dbReference>
<dbReference type="PANTHER" id="PTHR13856:SF32">
    <property type="entry name" value="TARGET OF MYB1 MEMBRANE TRAFFICKING PROTEIN"/>
    <property type="match status" value="1"/>
</dbReference>
<dbReference type="KEGG" id="char:105910148"/>
<feature type="compositionally biased region" description="Low complexity" evidence="5">
    <location>
        <begin position="329"/>
        <end position="338"/>
    </location>
</feature>
<dbReference type="PROSITE" id="PS50909">
    <property type="entry name" value="GAT"/>
    <property type="match status" value="1"/>
</dbReference>
<dbReference type="PROSITE" id="PS50179">
    <property type="entry name" value="VHS"/>
    <property type="match status" value="1"/>
</dbReference>
<evidence type="ECO:0000256" key="3">
    <source>
        <dbReference type="ARBA" id="ARBA00022927"/>
    </source>
</evidence>
<evidence type="ECO:0000313" key="9">
    <source>
        <dbReference type="RefSeq" id="XP_031419826.1"/>
    </source>
</evidence>
<evidence type="ECO:0000313" key="8">
    <source>
        <dbReference type="Proteomes" id="UP000515152"/>
    </source>
</evidence>
<accession>A0A6P8F6X6</accession>
<evidence type="ECO:0000256" key="1">
    <source>
        <dbReference type="ARBA" id="ARBA00007708"/>
    </source>
</evidence>
<dbReference type="PIRSF" id="PIRSF036948">
    <property type="entry name" value="TOM1"/>
    <property type="match status" value="1"/>
</dbReference>
<dbReference type="PANTHER" id="PTHR13856">
    <property type="entry name" value="VHS DOMAIN CONTAINING PROTEIN FAMILY"/>
    <property type="match status" value="1"/>
</dbReference>
<dbReference type="SUPFAM" id="SSF89009">
    <property type="entry name" value="GAT-like domain"/>
    <property type="match status" value="1"/>
</dbReference>
<dbReference type="AlphaFoldDB" id="A0A6P8F6X6"/>
<dbReference type="InterPro" id="IPR004152">
    <property type="entry name" value="GAT_dom"/>
</dbReference>
<dbReference type="GO" id="GO:0015031">
    <property type="term" value="P:protein transport"/>
    <property type="evidence" value="ECO:0007669"/>
    <property type="project" value="UniProtKB-UniRule"/>
</dbReference>
<evidence type="ECO:0000259" key="6">
    <source>
        <dbReference type="PROSITE" id="PS50179"/>
    </source>
</evidence>
<dbReference type="InterPro" id="IPR014645">
    <property type="entry name" value="TOM1"/>
</dbReference>
<feature type="region of interest" description="Disordered" evidence="5">
    <location>
        <begin position="157"/>
        <end position="216"/>
    </location>
</feature>
<feature type="compositionally biased region" description="Basic and acidic residues" evidence="5">
    <location>
        <begin position="505"/>
        <end position="518"/>
    </location>
</feature>
<dbReference type="GO" id="GO:0043130">
    <property type="term" value="F:ubiquitin binding"/>
    <property type="evidence" value="ECO:0007669"/>
    <property type="project" value="InterPro"/>
</dbReference>
<dbReference type="InterPro" id="IPR002014">
    <property type="entry name" value="VHS_dom"/>
</dbReference>
<keyword evidence="8" id="KW-1185">Reference proteome</keyword>
<organism evidence="8 9">
    <name type="scientific">Clupea harengus</name>
    <name type="common">Atlantic herring</name>
    <dbReference type="NCBI Taxonomy" id="7950"/>
    <lineage>
        <taxon>Eukaryota</taxon>
        <taxon>Metazoa</taxon>
        <taxon>Chordata</taxon>
        <taxon>Craniata</taxon>
        <taxon>Vertebrata</taxon>
        <taxon>Euteleostomi</taxon>
        <taxon>Actinopterygii</taxon>
        <taxon>Neopterygii</taxon>
        <taxon>Teleostei</taxon>
        <taxon>Clupei</taxon>
        <taxon>Clupeiformes</taxon>
        <taxon>Clupeoidei</taxon>
        <taxon>Clupeidae</taxon>
        <taxon>Clupea</taxon>
    </lineage>
</organism>
<dbReference type="GO" id="GO:0016020">
    <property type="term" value="C:membrane"/>
    <property type="evidence" value="ECO:0007669"/>
    <property type="project" value="TreeGrafter"/>
</dbReference>
<dbReference type="GeneID" id="105910148"/>
<dbReference type="GO" id="GO:0007165">
    <property type="term" value="P:signal transduction"/>
    <property type="evidence" value="ECO:0007669"/>
    <property type="project" value="TreeGrafter"/>
</dbReference>
<dbReference type="InterPro" id="IPR008942">
    <property type="entry name" value="ENTH_VHS"/>
</dbReference>
<dbReference type="OrthoDB" id="2018246at2759"/>
<dbReference type="FunFam" id="1.25.40.90:FF:000003">
    <property type="entry name" value="TOM1-like protein 2 isoform X1"/>
    <property type="match status" value="1"/>
</dbReference>
<keyword evidence="3 4" id="KW-0653">Protein transport</keyword>
<proteinExistence type="inferred from homology"/>
<dbReference type="InterPro" id="IPR038425">
    <property type="entry name" value="GAT_sf"/>
</dbReference>
<evidence type="ECO:0000256" key="4">
    <source>
        <dbReference type="PIRNR" id="PIRNR036948"/>
    </source>
</evidence>
<feature type="domain" description="VHS" evidence="6">
    <location>
        <begin position="20"/>
        <end position="152"/>
    </location>
</feature>
<feature type="region of interest" description="Disordered" evidence="5">
    <location>
        <begin position="327"/>
        <end position="354"/>
    </location>
</feature>
<dbReference type="Gene3D" id="1.20.58.160">
    <property type="match status" value="1"/>
</dbReference>
<dbReference type="Pfam" id="PF03127">
    <property type="entry name" value="GAT"/>
    <property type="match status" value="1"/>
</dbReference>